<proteinExistence type="inferred from homology"/>
<evidence type="ECO:0000256" key="3">
    <source>
        <dbReference type="ARBA" id="ARBA00022964"/>
    </source>
</evidence>
<dbReference type="SMR" id="A0A445FFW2"/>
<dbReference type="Pfam" id="PF03171">
    <property type="entry name" value="2OG-FeII_Oxy"/>
    <property type="match status" value="1"/>
</dbReference>
<evidence type="ECO:0000259" key="8">
    <source>
        <dbReference type="PROSITE" id="PS51471"/>
    </source>
</evidence>
<evidence type="ECO:0000256" key="7">
    <source>
        <dbReference type="RuleBase" id="RU003682"/>
    </source>
</evidence>
<organism evidence="9 10">
    <name type="scientific">Glycine soja</name>
    <name type="common">Wild soybean</name>
    <dbReference type="NCBI Taxonomy" id="3848"/>
    <lineage>
        <taxon>Eukaryota</taxon>
        <taxon>Viridiplantae</taxon>
        <taxon>Streptophyta</taxon>
        <taxon>Embryophyta</taxon>
        <taxon>Tracheophyta</taxon>
        <taxon>Spermatophyta</taxon>
        <taxon>Magnoliopsida</taxon>
        <taxon>eudicotyledons</taxon>
        <taxon>Gunneridae</taxon>
        <taxon>Pentapetalae</taxon>
        <taxon>rosids</taxon>
        <taxon>fabids</taxon>
        <taxon>Fabales</taxon>
        <taxon>Fabaceae</taxon>
        <taxon>Papilionoideae</taxon>
        <taxon>50 kb inversion clade</taxon>
        <taxon>NPAAA clade</taxon>
        <taxon>indigoferoid/millettioid clade</taxon>
        <taxon>Phaseoleae</taxon>
        <taxon>Glycine</taxon>
        <taxon>Glycine subgen. Soja</taxon>
    </lineage>
</organism>
<dbReference type="AlphaFoldDB" id="A0A445FFW2"/>
<comment type="similarity">
    <text evidence="1 7">Belongs to the iron/ascorbate-dependent oxidoreductase family.</text>
</comment>
<comment type="caution">
    <text evidence="9">The sequence shown here is derived from an EMBL/GenBank/DDBJ whole genome shotgun (WGS) entry which is preliminary data.</text>
</comment>
<evidence type="ECO:0000256" key="1">
    <source>
        <dbReference type="ARBA" id="ARBA00008056"/>
    </source>
</evidence>
<keyword evidence="3 9" id="KW-0223">Dioxygenase</keyword>
<name>A0A445FFW2_GLYSO</name>
<keyword evidence="5 7" id="KW-0408">Iron</keyword>
<dbReference type="Proteomes" id="UP000289340">
    <property type="component" value="Chromosome 19"/>
</dbReference>
<dbReference type="FunFam" id="2.60.120.330:FF:000022">
    <property type="entry name" value="Probable 2-oxoglutarate-dependent dioxygenase AOP1.2"/>
    <property type="match status" value="1"/>
</dbReference>
<protein>
    <submittedName>
        <fullName evidence="9">Putative 2-oxoglutarate-dependent dioxygenase AOP1.2 isoform A</fullName>
    </submittedName>
</protein>
<dbReference type="InterPro" id="IPR050231">
    <property type="entry name" value="Iron_ascorbate_oxido_reductase"/>
</dbReference>
<evidence type="ECO:0000256" key="6">
    <source>
        <dbReference type="ARBA" id="ARBA00057022"/>
    </source>
</evidence>
<dbReference type="SUPFAM" id="SSF51197">
    <property type="entry name" value="Clavaminate synthase-like"/>
    <property type="match status" value="1"/>
</dbReference>
<keyword evidence="4 7" id="KW-0560">Oxidoreductase</keyword>
<reference evidence="9 10" key="1">
    <citation type="submission" date="2018-09" db="EMBL/GenBank/DDBJ databases">
        <title>A high-quality reference genome of wild soybean provides a powerful tool to mine soybean genomes.</title>
        <authorList>
            <person name="Xie M."/>
            <person name="Chung C.Y.L."/>
            <person name="Li M.-W."/>
            <person name="Wong F.-L."/>
            <person name="Chan T.-F."/>
            <person name="Lam H.-M."/>
        </authorList>
    </citation>
    <scope>NUCLEOTIDE SEQUENCE [LARGE SCALE GENOMIC DNA]</scope>
    <source>
        <strain evidence="10">cv. W05</strain>
        <tissue evidence="9">Hypocotyl of etiolated seedlings</tissue>
    </source>
</reference>
<dbReference type="GO" id="GO:0051213">
    <property type="term" value="F:dioxygenase activity"/>
    <property type="evidence" value="ECO:0007669"/>
    <property type="project" value="UniProtKB-KW"/>
</dbReference>
<dbReference type="InterPro" id="IPR005123">
    <property type="entry name" value="Oxoglu/Fe-dep_dioxygenase_dom"/>
</dbReference>
<evidence type="ECO:0000313" key="10">
    <source>
        <dbReference type="Proteomes" id="UP000289340"/>
    </source>
</evidence>
<evidence type="ECO:0000256" key="5">
    <source>
        <dbReference type="ARBA" id="ARBA00023004"/>
    </source>
</evidence>
<evidence type="ECO:0000313" key="9">
    <source>
        <dbReference type="EMBL" id="RZB47768.1"/>
    </source>
</evidence>
<comment type="function">
    <text evidence="6">Probable 2-oxoglutarate-dependent dioxygenase that may be involved in glucosinolates biosynthesis. May play a role in the production of aliphatic glucosinolates.</text>
</comment>
<evidence type="ECO:0000256" key="2">
    <source>
        <dbReference type="ARBA" id="ARBA00022723"/>
    </source>
</evidence>
<gene>
    <name evidence="9" type="ORF">D0Y65_051372</name>
</gene>
<dbReference type="PROSITE" id="PS51471">
    <property type="entry name" value="FE2OG_OXY"/>
    <property type="match status" value="1"/>
</dbReference>
<keyword evidence="10" id="KW-1185">Reference proteome</keyword>
<dbReference type="GO" id="GO:0046872">
    <property type="term" value="F:metal ion binding"/>
    <property type="evidence" value="ECO:0007669"/>
    <property type="project" value="UniProtKB-KW"/>
</dbReference>
<dbReference type="InterPro" id="IPR044861">
    <property type="entry name" value="IPNS-like_FE2OG_OXY"/>
</dbReference>
<dbReference type="InterPro" id="IPR026992">
    <property type="entry name" value="DIOX_N"/>
</dbReference>
<feature type="domain" description="Fe2OG dioxygenase" evidence="8">
    <location>
        <begin position="188"/>
        <end position="290"/>
    </location>
</feature>
<dbReference type="PANTHER" id="PTHR47990">
    <property type="entry name" value="2-OXOGLUTARATE (2OG) AND FE(II)-DEPENDENT OXYGENASE SUPERFAMILY PROTEIN-RELATED"/>
    <property type="match status" value="1"/>
</dbReference>
<dbReference type="EMBL" id="QZWG01000019">
    <property type="protein sequence ID" value="RZB47768.1"/>
    <property type="molecule type" value="Genomic_DNA"/>
</dbReference>
<keyword evidence="2 7" id="KW-0479">Metal-binding</keyword>
<dbReference type="Gene3D" id="2.60.120.330">
    <property type="entry name" value="B-lactam Antibiotic, Isopenicillin N Synthase, Chain"/>
    <property type="match status" value="1"/>
</dbReference>
<dbReference type="InterPro" id="IPR027443">
    <property type="entry name" value="IPNS-like_sf"/>
</dbReference>
<accession>A0A445FFW2</accession>
<evidence type="ECO:0000256" key="4">
    <source>
        <dbReference type="ARBA" id="ARBA00023002"/>
    </source>
</evidence>
<sequence>MRFALHNSKGGSQHHLAFHTQILFSMGSQTQSQLHVVDFTDENMKPGTDAWLSACSVVRTELENNGFFMARYDKVGKELCDSVVFAVEEFFGLPVETKAQKTSDKPFHGYLGQVSWLPLYESVGIDDPLTLQGCQKFAHIMWPEGNGRFCESINEYAKLLGELDHMAKRMVFESYGVDMQRCDSFIESNDYLLRCMKYRTPQMDENDLGLQPHSDLTITSIVHQLNNLNGLEIKLKDGEWKEIDASPSLFVVMAGDAFNVWSNGRIRPCEHRVTMNGKKSRYSMGLFSFGGNKMMRIPDELVNDQHPLRYKPIFDHYEYLRFYDKEKIKEPYSRIQAYCGISSLQ</sequence>
<dbReference type="Pfam" id="PF14226">
    <property type="entry name" value="DIOX_N"/>
    <property type="match status" value="1"/>
</dbReference>